<feature type="region of interest" description="Disordered" evidence="1">
    <location>
        <begin position="1151"/>
        <end position="1175"/>
    </location>
</feature>
<feature type="region of interest" description="Disordered" evidence="1">
    <location>
        <begin position="895"/>
        <end position="923"/>
    </location>
</feature>
<proteinExistence type="predicted"/>
<protein>
    <submittedName>
        <fullName evidence="3">Uncharacterized protein</fullName>
    </submittedName>
</protein>
<feature type="compositionally biased region" description="Low complexity" evidence="1">
    <location>
        <begin position="1154"/>
        <end position="1169"/>
    </location>
</feature>
<feature type="region of interest" description="Disordered" evidence="1">
    <location>
        <begin position="728"/>
        <end position="880"/>
    </location>
</feature>
<dbReference type="Proteomes" id="UP000735302">
    <property type="component" value="Unassembled WGS sequence"/>
</dbReference>
<dbReference type="EMBL" id="BLXT01004610">
    <property type="protein sequence ID" value="GFO15429.1"/>
    <property type="molecule type" value="Genomic_DNA"/>
</dbReference>
<feature type="region of interest" description="Disordered" evidence="1">
    <location>
        <begin position="78"/>
        <end position="97"/>
    </location>
</feature>
<evidence type="ECO:0000256" key="2">
    <source>
        <dbReference type="SAM" id="Phobius"/>
    </source>
</evidence>
<feature type="region of interest" description="Disordered" evidence="1">
    <location>
        <begin position="1269"/>
        <end position="1290"/>
    </location>
</feature>
<feature type="region of interest" description="Disordered" evidence="1">
    <location>
        <begin position="355"/>
        <end position="453"/>
    </location>
</feature>
<sequence>MDEEKERMDWEGKSPQIVKKARNEGRFLSKKLPKTCNMSLTNMSDGCLESRNDRAQRKTSPVDGDGLSCELNVLHTQNQETTFSEDDSKGRGKKQESKKSLSFCKDVINDDPLARVRDTKGGVPYSYFSADPHMTAAVRTPSRIRTCSLVSNNSTDSSGGLTSCNSSSDSGSIVDLGSSTARDFEIPPWSNGSVISSAPMKETNTEVDQPLMSRLFLQHFRYSKNDINEESLPDETHPLLTHGRDDVEACLDPEALSVGRKILNGEKVDSESDDSSEGTPEAVVLRTLNQNTKPELAITIHSNDTAENITKSPAPLEGQVADNFNSVTNSTKAPSREINVNKEYFLYEKENQEPAAHSKSFVPPSLPDKSLSDSCPSRTPSDKSLEPNRPSCALQRALDHPNPPSRNTPNSSDTTSNMSTPLLQVFVPVPKKCPAKKNSSNMQKRNRENRENRSCTASKLCASENDTHVSIAPFQTSGSSTIHYLPSHGPEKDVLLNDMSRSPLNSFSPGLPPTHRASQPWQQVSSNSANLQDVCAHSVNVAPPYTQPHAFSVGLDSSGASQKPGIPEHSSTREASNTQLHWPNDPGGLKLNEHQLRPSDMASHTYYRHSHMMYEPTNLPYEIPSYPPMIPTMSNGCFMLPPTLQPNGHIAHFCMVPVDRRANQTPIAVDPATQQYSNAEKDFTHTNQQQFMNFWQPWGFPPFHPYHTNSYVPPWIHPMFYNEYPRQAQTTTTPPTAFSGQTQQHNTSCLSTTSSTASAQPAPFQPPFTSQHNRIVPNLSMPSSYEAPATGYDSTNCANNTPIKMPDYPDVRSSSSPKDPHKSVQIPLGQSIQNTTPQNIDCNKSNINSETLSHQGDDPTRNRLTTEPIPTQQRDVEERRDNDNLALTHDDVWDNCSGSSHSSRTPRLNDTQRNPGVGIEGFSNNHISHLNGQVPTMRGSLPSTTDSHLEEMNQHCPQRSPSEAQSQLHLLGHHCGYSLRDPPNYIILCTIACFFNAIFGIVALWLNHLAVKDFKRQRFASSSRKHLGAIVLSTASIFVTLTILLLLLPQMFTIAKDKDAFGSSYNETERCLNLLLGHDENFLKVYGMDFDTYCKVLENKKLTDNLVAHAIHYQNVKQELAKLKGDGRASSNDSLVPEVATVEPFYLVPEKETLTSTDPPDPPTNTSVTKGRGNDLSLILDPVTEDLGEYPETTNSQNSGNVSNLAEENTEVKKAVTGAKNVTAHNDQTPNGGEEVASQGKDLVNSNDVYVSPNLEKEYERYKDGKFILGPASGTNVTLGADEDKENQDS</sequence>
<keyword evidence="2" id="KW-0812">Transmembrane</keyword>
<feature type="compositionally biased region" description="Polar residues" evidence="1">
    <location>
        <begin position="828"/>
        <end position="854"/>
    </location>
</feature>
<keyword evidence="2" id="KW-1133">Transmembrane helix</keyword>
<feature type="compositionally biased region" description="Acidic residues" evidence="1">
    <location>
        <begin position="1281"/>
        <end position="1290"/>
    </location>
</feature>
<comment type="caution">
    <text evidence="3">The sequence shown here is derived from an EMBL/GenBank/DDBJ whole genome shotgun (WGS) entry which is preliminary data.</text>
</comment>
<accession>A0AAV4B9Q4</accession>
<feature type="transmembrane region" description="Helical" evidence="2">
    <location>
        <begin position="985"/>
        <end position="1006"/>
    </location>
</feature>
<keyword evidence="4" id="KW-1185">Reference proteome</keyword>
<organism evidence="3 4">
    <name type="scientific">Plakobranchus ocellatus</name>
    <dbReference type="NCBI Taxonomy" id="259542"/>
    <lineage>
        <taxon>Eukaryota</taxon>
        <taxon>Metazoa</taxon>
        <taxon>Spiralia</taxon>
        <taxon>Lophotrochozoa</taxon>
        <taxon>Mollusca</taxon>
        <taxon>Gastropoda</taxon>
        <taxon>Heterobranchia</taxon>
        <taxon>Euthyneura</taxon>
        <taxon>Panpulmonata</taxon>
        <taxon>Sacoglossa</taxon>
        <taxon>Placobranchoidea</taxon>
        <taxon>Plakobranchidae</taxon>
        <taxon>Plakobranchus</taxon>
    </lineage>
</organism>
<evidence type="ECO:0000313" key="3">
    <source>
        <dbReference type="EMBL" id="GFO15429.1"/>
    </source>
</evidence>
<feature type="compositionally biased region" description="Low complexity" evidence="1">
    <location>
        <begin position="407"/>
        <end position="421"/>
    </location>
</feature>
<keyword evidence="2" id="KW-0472">Membrane</keyword>
<gene>
    <name evidence="3" type="ORF">PoB_004193400</name>
</gene>
<evidence type="ECO:0000256" key="1">
    <source>
        <dbReference type="SAM" id="MobiDB-lite"/>
    </source>
</evidence>
<name>A0AAV4B9Q4_9GAST</name>
<feature type="region of interest" description="Disordered" evidence="1">
    <location>
        <begin position="550"/>
        <end position="581"/>
    </location>
</feature>
<feature type="compositionally biased region" description="Low complexity" evidence="1">
    <location>
        <begin position="367"/>
        <end position="377"/>
    </location>
</feature>
<reference evidence="3 4" key="1">
    <citation type="journal article" date="2021" name="Elife">
        <title>Chloroplast acquisition without the gene transfer in kleptoplastic sea slugs, Plakobranchus ocellatus.</title>
        <authorList>
            <person name="Maeda T."/>
            <person name="Takahashi S."/>
            <person name="Yoshida T."/>
            <person name="Shimamura S."/>
            <person name="Takaki Y."/>
            <person name="Nagai Y."/>
            <person name="Toyoda A."/>
            <person name="Suzuki Y."/>
            <person name="Arimoto A."/>
            <person name="Ishii H."/>
            <person name="Satoh N."/>
            <person name="Nishiyama T."/>
            <person name="Hasebe M."/>
            <person name="Maruyama T."/>
            <person name="Minagawa J."/>
            <person name="Obokata J."/>
            <person name="Shigenobu S."/>
        </authorList>
    </citation>
    <scope>NUCLEOTIDE SEQUENCE [LARGE SCALE GENOMIC DNA]</scope>
</reference>
<feature type="region of interest" description="Disordered" evidence="1">
    <location>
        <begin position="1"/>
        <end position="24"/>
    </location>
</feature>
<feature type="compositionally biased region" description="Polar residues" evidence="1">
    <location>
        <begin position="896"/>
        <end position="914"/>
    </location>
</feature>
<feature type="region of interest" description="Disordered" evidence="1">
    <location>
        <begin position="42"/>
        <end position="68"/>
    </location>
</feature>
<feature type="transmembrane region" description="Helical" evidence="2">
    <location>
        <begin position="1027"/>
        <end position="1048"/>
    </location>
</feature>
<evidence type="ECO:0000313" key="4">
    <source>
        <dbReference type="Proteomes" id="UP000735302"/>
    </source>
</evidence>
<feature type="compositionally biased region" description="Polar residues" evidence="1">
    <location>
        <begin position="738"/>
        <end position="750"/>
    </location>
</feature>
<feature type="compositionally biased region" description="Basic and acidic residues" evidence="1">
    <location>
        <begin position="86"/>
        <end position="97"/>
    </location>
</feature>
<feature type="compositionally biased region" description="Low complexity" evidence="1">
    <location>
        <begin position="751"/>
        <end position="771"/>
    </location>
</feature>
<feature type="compositionally biased region" description="Low complexity" evidence="1">
    <location>
        <begin position="728"/>
        <end position="737"/>
    </location>
</feature>
<feature type="region of interest" description="Disordered" evidence="1">
    <location>
        <begin position="304"/>
        <end position="335"/>
    </location>
</feature>
<feature type="compositionally biased region" description="Polar residues" evidence="1">
    <location>
        <begin position="792"/>
        <end position="802"/>
    </location>
</feature>
<feature type="compositionally biased region" description="Basic and acidic residues" evidence="1">
    <location>
        <begin position="1"/>
        <end position="12"/>
    </location>
</feature>
<feature type="compositionally biased region" description="Polar residues" evidence="1">
    <location>
        <begin position="862"/>
        <end position="873"/>
    </location>
</feature>
<feature type="region of interest" description="Disordered" evidence="1">
    <location>
        <begin position="1218"/>
        <end position="1250"/>
    </location>
</feature>
<feature type="compositionally biased region" description="Polar residues" evidence="1">
    <location>
        <begin position="322"/>
        <end position="333"/>
    </location>
</feature>